<evidence type="ECO:0000256" key="4">
    <source>
        <dbReference type="ARBA" id="ARBA00022692"/>
    </source>
</evidence>
<accession>A0ABQ1IJ04</accession>
<evidence type="ECO:0000313" key="8">
    <source>
        <dbReference type="EMBL" id="GGB40383.1"/>
    </source>
</evidence>
<dbReference type="InterPro" id="IPR005017">
    <property type="entry name" value="OMPP1/FadL/TodX"/>
</dbReference>
<dbReference type="RefSeq" id="WP_188577804.1">
    <property type="nucleotide sequence ID" value="NZ_BMDZ01000023.1"/>
</dbReference>
<keyword evidence="7" id="KW-0998">Cell outer membrane</keyword>
<comment type="subcellular location">
    <subcellularLocation>
        <location evidence="1">Cell outer membrane</location>
        <topology evidence="1">Multi-pass membrane protein</topology>
    </subcellularLocation>
</comment>
<dbReference type="Gene3D" id="2.40.160.60">
    <property type="entry name" value="Outer membrane protein transport protein (OMPP1/FadL/TodX)"/>
    <property type="match status" value="1"/>
</dbReference>
<reference evidence="9" key="1">
    <citation type="journal article" date="2019" name="Int. J. Syst. Evol. Microbiol.">
        <title>The Global Catalogue of Microorganisms (GCM) 10K type strain sequencing project: providing services to taxonomists for standard genome sequencing and annotation.</title>
        <authorList>
            <consortium name="The Broad Institute Genomics Platform"/>
            <consortium name="The Broad Institute Genome Sequencing Center for Infectious Disease"/>
            <person name="Wu L."/>
            <person name="Ma J."/>
        </authorList>
    </citation>
    <scope>NUCLEOTIDE SEQUENCE [LARGE SCALE GENOMIC DNA]</scope>
    <source>
        <strain evidence="9">CGMCC 1.10188</strain>
    </source>
</reference>
<dbReference type="PANTHER" id="PTHR35093:SF3">
    <property type="entry name" value="LONG-CHAIN FATTY ACID TRANSPORT PROTEIN"/>
    <property type="match status" value="1"/>
</dbReference>
<keyword evidence="6" id="KW-0472">Membrane</keyword>
<sequence>MPRPAPTPPIPRPAPTLRTTPGTASLTAATATAIVMILAAGPVSAAGFFIQEQSVQGVGRAFAGDVALGEDASTIFTNPAGMTRLKGRQAQLGGHYLILRATLTDTGSSATTLGSGGASVPLGGGDGGNPFDDTPVPNLYAAAPVDDEGRLWLGVGISAPFGLVADYQDDWFGRYDSTKTDLKTIDIAPSIAFKAAHWLSVGAGFDIQYADATLENAVPNGLAPGGPSAATDGHARVQGDDWSVGYNLGAQFTLTPALRLGVHYRSAISHDLKGTASLTGLTGPLAVANFNTDGSAALDLPAIASAGVAWDATDRLTLLGQVNWYEWSRFHEIRVKFSNGLPDSVKQQNYEDSYGVSLGAQYRLNEAWTLRGGAQWDETPTVNGFRTTRTPDGDRLWLSTGASWAISDAVSLDMAYAHIFVDDATIDLDEPAGAGTGRVRVKADVESSIDIVSLQARLRF</sequence>
<dbReference type="Proteomes" id="UP000603352">
    <property type="component" value="Unassembled WGS sequence"/>
</dbReference>
<comment type="similarity">
    <text evidence="2">Belongs to the OmpP1/FadL family.</text>
</comment>
<name>A0ABQ1IJ04_9PROT</name>
<evidence type="ECO:0000256" key="1">
    <source>
        <dbReference type="ARBA" id="ARBA00004571"/>
    </source>
</evidence>
<dbReference type="PANTHER" id="PTHR35093">
    <property type="entry name" value="OUTER MEMBRANE PROTEIN NMB0088-RELATED"/>
    <property type="match status" value="1"/>
</dbReference>
<dbReference type="SUPFAM" id="SSF56935">
    <property type="entry name" value="Porins"/>
    <property type="match status" value="1"/>
</dbReference>
<dbReference type="EMBL" id="BMDZ01000023">
    <property type="protein sequence ID" value="GGB40383.1"/>
    <property type="molecule type" value="Genomic_DNA"/>
</dbReference>
<keyword evidence="5" id="KW-0732">Signal</keyword>
<keyword evidence="3" id="KW-1134">Transmembrane beta strand</keyword>
<evidence type="ECO:0000256" key="5">
    <source>
        <dbReference type="ARBA" id="ARBA00022729"/>
    </source>
</evidence>
<evidence type="ECO:0000256" key="7">
    <source>
        <dbReference type="ARBA" id="ARBA00023237"/>
    </source>
</evidence>
<organism evidence="8 9">
    <name type="scientific">Tistrella bauzanensis</name>
    <dbReference type="NCBI Taxonomy" id="657419"/>
    <lineage>
        <taxon>Bacteria</taxon>
        <taxon>Pseudomonadati</taxon>
        <taxon>Pseudomonadota</taxon>
        <taxon>Alphaproteobacteria</taxon>
        <taxon>Geminicoccales</taxon>
        <taxon>Geminicoccaceae</taxon>
        <taxon>Tistrella</taxon>
    </lineage>
</organism>
<comment type="caution">
    <text evidence="8">The sequence shown here is derived from an EMBL/GenBank/DDBJ whole genome shotgun (WGS) entry which is preliminary data.</text>
</comment>
<keyword evidence="9" id="KW-1185">Reference proteome</keyword>
<gene>
    <name evidence="8" type="ORF">GCM10011505_22300</name>
</gene>
<dbReference type="Pfam" id="PF03349">
    <property type="entry name" value="Toluene_X"/>
    <property type="match status" value="1"/>
</dbReference>
<protein>
    <submittedName>
        <fullName evidence="8">Long-chain fatty acid transporter</fullName>
    </submittedName>
</protein>
<proteinExistence type="inferred from homology"/>
<evidence type="ECO:0000256" key="3">
    <source>
        <dbReference type="ARBA" id="ARBA00022452"/>
    </source>
</evidence>
<evidence type="ECO:0000313" key="9">
    <source>
        <dbReference type="Proteomes" id="UP000603352"/>
    </source>
</evidence>
<keyword evidence="4" id="KW-0812">Transmembrane</keyword>
<evidence type="ECO:0000256" key="2">
    <source>
        <dbReference type="ARBA" id="ARBA00008163"/>
    </source>
</evidence>
<evidence type="ECO:0000256" key="6">
    <source>
        <dbReference type="ARBA" id="ARBA00023136"/>
    </source>
</evidence>